<dbReference type="PROSITE" id="PS50240">
    <property type="entry name" value="TRYPSIN_DOM"/>
    <property type="match status" value="1"/>
</dbReference>
<evidence type="ECO:0000256" key="3">
    <source>
        <dbReference type="ARBA" id="ARBA00022670"/>
    </source>
</evidence>
<organism evidence="12 13">
    <name type="scientific">Zophobas morio</name>
    <dbReference type="NCBI Taxonomy" id="2755281"/>
    <lineage>
        <taxon>Eukaryota</taxon>
        <taxon>Metazoa</taxon>
        <taxon>Ecdysozoa</taxon>
        <taxon>Arthropoda</taxon>
        <taxon>Hexapoda</taxon>
        <taxon>Insecta</taxon>
        <taxon>Pterygota</taxon>
        <taxon>Neoptera</taxon>
        <taxon>Endopterygota</taxon>
        <taxon>Coleoptera</taxon>
        <taxon>Polyphaga</taxon>
        <taxon>Cucujiformia</taxon>
        <taxon>Tenebrionidae</taxon>
        <taxon>Zophobas</taxon>
    </lineage>
</organism>
<dbReference type="EMBL" id="JALNTZ010000005">
    <property type="protein sequence ID" value="KAJ3653082.1"/>
    <property type="molecule type" value="Genomic_DNA"/>
</dbReference>
<dbReference type="InterPro" id="IPR043504">
    <property type="entry name" value="Peptidase_S1_PA_chymotrypsin"/>
</dbReference>
<feature type="signal peptide" evidence="10">
    <location>
        <begin position="1"/>
        <end position="15"/>
    </location>
</feature>
<evidence type="ECO:0000313" key="13">
    <source>
        <dbReference type="Proteomes" id="UP001168821"/>
    </source>
</evidence>
<keyword evidence="4 10" id="KW-0732">Signal</keyword>
<feature type="chain" id="PRO_5041263168" description="Peptidase S1 domain-containing protein" evidence="10">
    <location>
        <begin position="16"/>
        <end position="474"/>
    </location>
</feature>
<dbReference type="GO" id="GO:0004252">
    <property type="term" value="F:serine-type endopeptidase activity"/>
    <property type="evidence" value="ECO:0007669"/>
    <property type="project" value="InterPro"/>
</dbReference>
<evidence type="ECO:0000256" key="2">
    <source>
        <dbReference type="ARBA" id="ARBA00022525"/>
    </source>
</evidence>
<name>A0AA38IFM7_9CUCU</name>
<evidence type="ECO:0000256" key="9">
    <source>
        <dbReference type="SAM" id="MobiDB-lite"/>
    </source>
</evidence>
<dbReference type="Pfam" id="PF00089">
    <property type="entry name" value="Trypsin"/>
    <property type="match status" value="1"/>
</dbReference>
<dbReference type="AlphaFoldDB" id="A0AA38IFM7"/>
<protein>
    <recommendedName>
        <fullName evidence="11">Peptidase S1 domain-containing protein</fullName>
    </recommendedName>
</protein>
<dbReference type="InterPro" id="IPR001314">
    <property type="entry name" value="Peptidase_S1A"/>
</dbReference>
<evidence type="ECO:0000256" key="10">
    <source>
        <dbReference type="SAM" id="SignalP"/>
    </source>
</evidence>
<evidence type="ECO:0000259" key="11">
    <source>
        <dbReference type="PROSITE" id="PS50240"/>
    </source>
</evidence>
<sequence length="474" mass="52925">MNYLLYFLLLAPASAQLISPCPRLFKYEPQGAENDRWYGVVTLLSDSELSGVWLRLIFDKQSIQLGNWFGEVVTSDNKEYLVKNRNHKLLANAPYNLRFYIKYNPNEAPPQLVMFRLNAKTVCPEGGVTTEPPVTTGQLITSSLLSTTKNPFSNNNNNNNGGTFVRPGGAFNQNHQSSNEDEDDFFQGDFAIFNNPRPVVSLNDLTCGTVVMPPRPLITHGQATREGEFPWHAALYHAKGIDLTYICGASLITRYHLVTVAHCVTKPKSQKSLDPGNLVVYLGKYYLKRWSNPGIQDKHVEKITIHPKYNAQIFTNDIAVLKVASPVDVTNYVRPVCLWDEDTRLNAVTNRVGTVVGWGFDENGRVTEQLTKAKMPVVSQETCIYSFPDFYSRFTSNTTYCAGFKNGTSVCNGDSGGGMVFPKSNSNSGNPVWQLRGLVSISVALQNQLKCDSSHYVVFTDVAKYLDWIRASLN</sequence>
<evidence type="ECO:0000256" key="7">
    <source>
        <dbReference type="ARBA" id="ARBA00023145"/>
    </source>
</evidence>
<keyword evidence="13" id="KW-1185">Reference proteome</keyword>
<dbReference type="SMART" id="SM00020">
    <property type="entry name" value="Tryp_SPc"/>
    <property type="match status" value="1"/>
</dbReference>
<dbReference type="GO" id="GO:0005576">
    <property type="term" value="C:extracellular region"/>
    <property type="evidence" value="ECO:0007669"/>
    <property type="project" value="UniProtKB-SubCell"/>
</dbReference>
<keyword evidence="5" id="KW-0378">Hydrolase</keyword>
<keyword evidence="7" id="KW-0865">Zymogen</keyword>
<dbReference type="PANTHER" id="PTHR24260:SF143">
    <property type="entry name" value="SERINE PROTEASE GD-LIKE PROTEIN"/>
    <property type="match status" value="1"/>
</dbReference>
<dbReference type="GO" id="GO:0006508">
    <property type="term" value="P:proteolysis"/>
    <property type="evidence" value="ECO:0007669"/>
    <property type="project" value="UniProtKB-KW"/>
</dbReference>
<evidence type="ECO:0000256" key="8">
    <source>
        <dbReference type="ARBA" id="ARBA00023157"/>
    </source>
</evidence>
<dbReference type="CDD" id="cd00190">
    <property type="entry name" value="Tryp_SPc"/>
    <property type="match status" value="1"/>
</dbReference>
<dbReference type="Pfam" id="PF16030">
    <property type="entry name" value="GD_N"/>
    <property type="match status" value="1"/>
</dbReference>
<feature type="domain" description="Peptidase S1" evidence="11">
    <location>
        <begin position="218"/>
        <end position="474"/>
    </location>
</feature>
<dbReference type="Gene3D" id="2.40.10.10">
    <property type="entry name" value="Trypsin-like serine proteases"/>
    <property type="match status" value="2"/>
</dbReference>
<dbReference type="InterPro" id="IPR031986">
    <property type="entry name" value="GD_N"/>
</dbReference>
<evidence type="ECO:0000256" key="6">
    <source>
        <dbReference type="ARBA" id="ARBA00022825"/>
    </source>
</evidence>
<evidence type="ECO:0000256" key="4">
    <source>
        <dbReference type="ARBA" id="ARBA00022729"/>
    </source>
</evidence>
<dbReference type="InterPro" id="IPR001254">
    <property type="entry name" value="Trypsin_dom"/>
</dbReference>
<evidence type="ECO:0000256" key="1">
    <source>
        <dbReference type="ARBA" id="ARBA00004613"/>
    </source>
</evidence>
<dbReference type="PRINTS" id="PR00722">
    <property type="entry name" value="CHYMOTRYPSIN"/>
</dbReference>
<proteinExistence type="predicted"/>
<dbReference type="InterPro" id="IPR051333">
    <property type="entry name" value="CLIP_Serine_Protease"/>
</dbReference>
<dbReference type="FunFam" id="2.40.10.10:FF:000146">
    <property type="entry name" value="Serine protease 53"/>
    <property type="match status" value="1"/>
</dbReference>
<dbReference type="InterPro" id="IPR009003">
    <property type="entry name" value="Peptidase_S1_PA"/>
</dbReference>
<comment type="caution">
    <text evidence="12">The sequence shown here is derived from an EMBL/GenBank/DDBJ whole genome shotgun (WGS) entry which is preliminary data.</text>
</comment>
<comment type="subcellular location">
    <subcellularLocation>
        <location evidence="1">Secreted</location>
    </subcellularLocation>
</comment>
<keyword evidence="2" id="KW-0964">Secreted</keyword>
<keyword evidence="6" id="KW-0720">Serine protease</keyword>
<keyword evidence="3" id="KW-0645">Protease</keyword>
<evidence type="ECO:0000313" key="12">
    <source>
        <dbReference type="EMBL" id="KAJ3653082.1"/>
    </source>
</evidence>
<keyword evidence="8" id="KW-1015">Disulfide bond</keyword>
<reference evidence="12" key="1">
    <citation type="journal article" date="2023" name="G3 (Bethesda)">
        <title>Whole genome assemblies of Zophobas morio and Tenebrio molitor.</title>
        <authorList>
            <person name="Kaur S."/>
            <person name="Stinson S.A."/>
            <person name="diCenzo G.C."/>
        </authorList>
    </citation>
    <scope>NUCLEOTIDE SEQUENCE</scope>
    <source>
        <strain evidence="12">QUZm001</strain>
    </source>
</reference>
<gene>
    <name evidence="12" type="ORF">Zmor_018999</name>
</gene>
<dbReference type="SUPFAM" id="SSF50494">
    <property type="entry name" value="Trypsin-like serine proteases"/>
    <property type="match status" value="1"/>
</dbReference>
<dbReference type="Proteomes" id="UP001168821">
    <property type="component" value="Unassembled WGS sequence"/>
</dbReference>
<evidence type="ECO:0000256" key="5">
    <source>
        <dbReference type="ARBA" id="ARBA00022801"/>
    </source>
</evidence>
<feature type="region of interest" description="Disordered" evidence="9">
    <location>
        <begin position="147"/>
        <end position="181"/>
    </location>
</feature>
<accession>A0AA38IFM7</accession>
<dbReference type="PANTHER" id="PTHR24260">
    <property type="match status" value="1"/>
</dbReference>